<sequence>MNASAACAAPRPWPGLGLWNLYFLGKFALLWVGALNFQLLPNLLLAAVLLLPLPRWAARLRTLLAIPAAVALLYHDSWLPPFSRLLAQPGVLDFSPEYLLELAGRFVDWQWLGAGLLLVLGYALLAPWLRLTTLSLGGLLLLSLQAVPLPVGLVQAAAPTAAPVAGGGAATPAAPAGEPDSATLEAWLSDFHRREAERRVSFASNAAAPPFDLLVLNVCSLSWDDLEAVGLRDHRLFARLDILFDNFNSATSYSGPAAIRLLRASCGQNSHAGLYQPAGEQCLLFDNLGRLGFAKQLAFNHNGRFDGFLDEVRGQGGLPEPLFAASSFGRALVAFDSSPIAADGEVLGRWWQQRQGNAAERLALFYNSITLHDGNRVVEANGRTRSAGYRERAQRLLDDLDAFLDQLERSGRPVVVVLVPEHGAALHGDRMQISGMREYPSRAITHVPVGVKLIGLPLAEGPLQRIGAPSSYLALSELVARLHAGPPAGQAHFTREALLADLPQIDWVAESAGGVVVEYAGRDYLRTREGGPWQPYPQRAQPEVAHARQ</sequence>
<dbReference type="OrthoDB" id="6965261at2"/>
<accession>A0A1H2EGL7</accession>
<keyword evidence="4" id="KW-1185">Reference proteome</keyword>
<dbReference type="InterPro" id="IPR017744">
    <property type="entry name" value="BcsG"/>
</dbReference>
<dbReference type="STRING" id="1245526.SAMN05216580_0578"/>
<dbReference type="Proteomes" id="UP000243063">
    <property type="component" value="Chromosome I"/>
</dbReference>
<evidence type="ECO:0000256" key="2">
    <source>
        <dbReference type="SAM" id="Phobius"/>
    </source>
</evidence>
<feature type="region of interest" description="Disordered" evidence="1">
    <location>
        <begin position="528"/>
        <end position="549"/>
    </location>
</feature>
<dbReference type="AlphaFoldDB" id="A0A1H2EGL7"/>
<evidence type="ECO:0000313" key="3">
    <source>
        <dbReference type="EMBL" id="SDT94133.1"/>
    </source>
</evidence>
<evidence type="ECO:0000256" key="1">
    <source>
        <dbReference type="SAM" id="MobiDB-lite"/>
    </source>
</evidence>
<organism evidence="3 4">
    <name type="scientific">Geopseudomonas guangdongensis</name>
    <dbReference type="NCBI Taxonomy" id="1245526"/>
    <lineage>
        <taxon>Bacteria</taxon>
        <taxon>Pseudomonadati</taxon>
        <taxon>Pseudomonadota</taxon>
        <taxon>Gammaproteobacteria</taxon>
        <taxon>Pseudomonadales</taxon>
        <taxon>Pseudomonadaceae</taxon>
        <taxon>Geopseudomonas</taxon>
    </lineage>
</organism>
<evidence type="ECO:0000313" key="4">
    <source>
        <dbReference type="Proteomes" id="UP000243063"/>
    </source>
</evidence>
<dbReference type="Pfam" id="PF11658">
    <property type="entry name" value="CBP_BcsG"/>
    <property type="match status" value="1"/>
</dbReference>
<dbReference type="EMBL" id="LT629780">
    <property type="protein sequence ID" value="SDT94133.1"/>
    <property type="molecule type" value="Genomic_DNA"/>
</dbReference>
<proteinExistence type="predicted"/>
<feature type="transmembrane region" description="Helical" evidence="2">
    <location>
        <begin position="109"/>
        <end position="129"/>
    </location>
</feature>
<keyword evidence="2" id="KW-1133">Transmembrane helix</keyword>
<gene>
    <name evidence="3" type="ORF">SAMN05216580_0578</name>
</gene>
<keyword evidence="2" id="KW-0812">Transmembrane</keyword>
<keyword evidence="2" id="KW-0472">Membrane</keyword>
<name>A0A1H2EGL7_9GAMM</name>
<protein>
    <submittedName>
        <fullName evidence="3">Cellulose synthase operon protein YhjU</fullName>
    </submittedName>
</protein>
<dbReference type="RefSeq" id="WP_090211975.1">
    <property type="nucleotide sequence ID" value="NZ_LT629780.1"/>
</dbReference>
<dbReference type="NCBIfam" id="TIGR03368">
    <property type="entry name" value="cellulose_yhjU"/>
    <property type="match status" value="1"/>
</dbReference>
<reference evidence="4" key="1">
    <citation type="submission" date="2016-10" db="EMBL/GenBank/DDBJ databases">
        <authorList>
            <person name="Varghese N."/>
            <person name="Submissions S."/>
        </authorList>
    </citation>
    <scope>NUCLEOTIDE SEQUENCE [LARGE SCALE GENOMIC DNA]</scope>
    <source>
        <strain evidence="4">CCTCC 2012022</strain>
    </source>
</reference>
<feature type="transmembrane region" description="Helical" evidence="2">
    <location>
        <begin position="136"/>
        <end position="154"/>
    </location>
</feature>